<keyword evidence="7 16" id="KW-0548">Nucleotidyltransferase</keyword>
<proteinExistence type="inferred from homology"/>
<feature type="domain" description="UmuC" evidence="17">
    <location>
        <begin position="17"/>
        <end position="197"/>
    </location>
</feature>
<keyword evidence="8 16" id="KW-0235">DNA replication</keyword>
<dbReference type="Pfam" id="PF00817">
    <property type="entry name" value="IMS"/>
    <property type="match status" value="1"/>
</dbReference>
<dbReference type="Gene3D" id="3.40.1170.60">
    <property type="match status" value="1"/>
</dbReference>
<dbReference type="CDD" id="cd03586">
    <property type="entry name" value="PolY_Pol_IV_kappa"/>
    <property type="match status" value="1"/>
</dbReference>
<dbReference type="PANTHER" id="PTHR11076">
    <property type="entry name" value="DNA REPAIR POLYMERASE UMUC / TRANSFERASE FAMILY MEMBER"/>
    <property type="match status" value="1"/>
</dbReference>
<name>A0A1J5MUI7_9BACT</name>
<comment type="function">
    <text evidence="16">Poorly processive, error-prone DNA polymerase involved in untargeted mutagenesis. Copies undamaged DNA at stalled replication forks, which arise in vivo from mismatched or misaligned primer ends. These misaligned primers can be extended by PolIV. Exhibits no 3'-5' exonuclease (proofreading) activity. May be involved in translesional synthesis, in conjunction with the beta clamp from PolIII.</text>
</comment>
<evidence type="ECO:0000313" key="19">
    <source>
        <dbReference type="Proteomes" id="UP000181901"/>
    </source>
</evidence>
<comment type="subcellular location">
    <subcellularLocation>
        <location evidence="1 16">Cytoplasm</location>
    </subcellularLocation>
</comment>
<dbReference type="InterPro" id="IPR043128">
    <property type="entry name" value="Rev_trsase/Diguanyl_cyclase"/>
</dbReference>
<dbReference type="Pfam" id="PF11799">
    <property type="entry name" value="IMS_C"/>
    <property type="match status" value="1"/>
</dbReference>
<comment type="subunit">
    <text evidence="3 16">Monomer.</text>
</comment>
<dbReference type="GO" id="GO:0006261">
    <property type="term" value="P:DNA-templated DNA replication"/>
    <property type="evidence" value="ECO:0007669"/>
    <property type="project" value="UniProtKB-UniRule"/>
</dbReference>
<evidence type="ECO:0000256" key="9">
    <source>
        <dbReference type="ARBA" id="ARBA00022723"/>
    </source>
</evidence>
<comment type="caution">
    <text evidence="18">The sequence shown here is derived from an EMBL/GenBank/DDBJ whole genome shotgun (WGS) entry which is preliminary data.</text>
</comment>
<keyword evidence="14 16" id="KW-0234">DNA repair</keyword>
<dbReference type="GO" id="GO:0000287">
    <property type="term" value="F:magnesium ion binding"/>
    <property type="evidence" value="ECO:0007669"/>
    <property type="project" value="UniProtKB-UniRule"/>
</dbReference>
<dbReference type="PANTHER" id="PTHR11076:SF33">
    <property type="entry name" value="DNA POLYMERASE KAPPA"/>
    <property type="match status" value="1"/>
</dbReference>
<dbReference type="GO" id="GO:0042276">
    <property type="term" value="P:error-prone translesion synthesis"/>
    <property type="evidence" value="ECO:0007669"/>
    <property type="project" value="TreeGrafter"/>
</dbReference>
<feature type="site" description="Substrate discrimination" evidence="16">
    <location>
        <position position="26"/>
    </location>
</feature>
<keyword evidence="11 16" id="KW-0460">Magnesium</keyword>
<keyword evidence="10 16" id="KW-0227">DNA damage</keyword>
<dbReference type="Proteomes" id="UP000181901">
    <property type="component" value="Unassembled WGS sequence"/>
</dbReference>
<organism evidence="18 19">
    <name type="scientific">Pseudodesulfovibrio hydrargyri</name>
    <dbReference type="NCBI Taxonomy" id="2125990"/>
    <lineage>
        <taxon>Bacteria</taxon>
        <taxon>Pseudomonadati</taxon>
        <taxon>Thermodesulfobacteriota</taxon>
        <taxon>Desulfovibrionia</taxon>
        <taxon>Desulfovibrionales</taxon>
        <taxon>Desulfovibrionaceae</taxon>
    </lineage>
</organism>
<protein>
    <recommendedName>
        <fullName evidence="16">DNA polymerase IV</fullName>
        <shortName evidence="16">Pol IV</shortName>
        <ecNumber evidence="16">2.7.7.7</ecNumber>
    </recommendedName>
</protein>
<evidence type="ECO:0000256" key="13">
    <source>
        <dbReference type="ARBA" id="ARBA00023125"/>
    </source>
</evidence>
<evidence type="ECO:0000256" key="6">
    <source>
        <dbReference type="ARBA" id="ARBA00022679"/>
    </source>
</evidence>
<keyword evidence="6 16" id="KW-0808">Transferase</keyword>
<accession>A0A1J5MUI7</accession>
<dbReference type="InterPro" id="IPR043502">
    <property type="entry name" value="DNA/RNA_pol_sf"/>
</dbReference>
<evidence type="ECO:0000256" key="4">
    <source>
        <dbReference type="ARBA" id="ARBA00022457"/>
    </source>
</evidence>
<evidence type="ECO:0000256" key="16">
    <source>
        <dbReference type="HAMAP-Rule" id="MF_01113"/>
    </source>
</evidence>
<feature type="binding site" evidence="16">
    <location>
        <position position="21"/>
    </location>
    <ligand>
        <name>Mg(2+)</name>
        <dbReference type="ChEBI" id="CHEBI:18420"/>
    </ligand>
</feature>
<dbReference type="InterPro" id="IPR036775">
    <property type="entry name" value="DNA_pol_Y-fam_lit_finger_sf"/>
</dbReference>
<evidence type="ECO:0000256" key="11">
    <source>
        <dbReference type="ARBA" id="ARBA00022842"/>
    </source>
</evidence>
<keyword evidence="19" id="KW-1185">Reference proteome</keyword>
<dbReference type="GO" id="GO:0009432">
    <property type="term" value="P:SOS response"/>
    <property type="evidence" value="ECO:0007669"/>
    <property type="project" value="TreeGrafter"/>
</dbReference>
<evidence type="ECO:0000256" key="3">
    <source>
        <dbReference type="ARBA" id="ARBA00011245"/>
    </source>
</evidence>
<dbReference type="Gene3D" id="3.30.70.270">
    <property type="match status" value="1"/>
</dbReference>
<evidence type="ECO:0000313" key="18">
    <source>
        <dbReference type="EMBL" id="OIQ49516.1"/>
    </source>
</evidence>
<evidence type="ECO:0000256" key="15">
    <source>
        <dbReference type="ARBA" id="ARBA00049244"/>
    </source>
</evidence>
<dbReference type="EMBL" id="LKAQ01000004">
    <property type="protein sequence ID" value="OIQ49516.1"/>
    <property type="molecule type" value="Genomic_DNA"/>
</dbReference>
<evidence type="ECO:0000256" key="12">
    <source>
        <dbReference type="ARBA" id="ARBA00022932"/>
    </source>
</evidence>
<evidence type="ECO:0000256" key="8">
    <source>
        <dbReference type="ARBA" id="ARBA00022705"/>
    </source>
</evidence>
<gene>
    <name evidence="18" type="primary">dinB_1</name>
    <name evidence="16" type="synonym">dinB</name>
    <name evidence="18" type="ORF">BerOc1_01441</name>
</gene>
<dbReference type="SUPFAM" id="SSF56672">
    <property type="entry name" value="DNA/RNA polymerases"/>
    <property type="match status" value="1"/>
</dbReference>
<evidence type="ECO:0000256" key="14">
    <source>
        <dbReference type="ARBA" id="ARBA00023204"/>
    </source>
</evidence>
<comment type="catalytic activity">
    <reaction evidence="15 16">
        <text>DNA(n) + a 2'-deoxyribonucleoside 5'-triphosphate = DNA(n+1) + diphosphate</text>
        <dbReference type="Rhea" id="RHEA:22508"/>
        <dbReference type="Rhea" id="RHEA-COMP:17339"/>
        <dbReference type="Rhea" id="RHEA-COMP:17340"/>
        <dbReference type="ChEBI" id="CHEBI:33019"/>
        <dbReference type="ChEBI" id="CHEBI:61560"/>
        <dbReference type="ChEBI" id="CHEBI:173112"/>
        <dbReference type="EC" id="2.7.7.7"/>
    </reaction>
</comment>
<dbReference type="NCBIfam" id="NF002677">
    <property type="entry name" value="PRK02406.1"/>
    <property type="match status" value="1"/>
</dbReference>
<dbReference type="GO" id="GO:0005829">
    <property type="term" value="C:cytosol"/>
    <property type="evidence" value="ECO:0007669"/>
    <property type="project" value="TreeGrafter"/>
</dbReference>
<dbReference type="InterPro" id="IPR017961">
    <property type="entry name" value="DNA_pol_Y-fam_little_finger"/>
</dbReference>
<dbReference type="GO" id="GO:0003684">
    <property type="term" value="F:damaged DNA binding"/>
    <property type="evidence" value="ECO:0007669"/>
    <property type="project" value="InterPro"/>
</dbReference>
<comment type="similarity">
    <text evidence="2 16">Belongs to the DNA polymerase type-Y family.</text>
</comment>
<keyword evidence="12 16" id="KW-0239">DNA-directed DNA polymerase</keyword>
<keyword evidence="9 16" id="KW-0479">Metal-binding</keyword>
<evidence type="ECO:0000256" key="10">
    <source>
        <dbReference type="ARBA" id="ARBA00022763"/>
    </source>
</evidence>
<dbReference type="InterPro" id="IPR022880">
    <property type="entry name" value="DNApol_IV"/>
</dbReference>
<evidence type="ECO:0000259" key="17">
    <source>
        <dbReference type="PROSITE" id="PS50173"/>
    </source>
</evidence>
<keyword evidence="5 16" id="KW-0963">Cytoplasm</keyword>
<dbReference type="Gene3D" id="1.10.150.20">
    <property type="entry name" value="5' to 3' exonuclease, C-terminal subdomain"/>
    <property type="match status" value="1"/>
</dbReference>
<dbReference type="InterPro" id="IPR050116">
    <property type="entry name" value="DNA_polymerase-Y"/>
</dbReference>
<reference evidence="18 19" key="1">
    <citation type="submission" date="2015-09" db="EMBL/GenBank/DDBJ databases">
        <title>Genome of Desulfovibrio dechloracetivorans BerOc1, a mercury methylating strain isolated from highly hydrocarbons and metals contaminated coastal sediments.</title>
        <authorList>
            <person name="Goni Urriza M."/>
            <person name="Gassie C."/>
            <person name="Bouchez O."/>
            <person name="Klopp C."/>
            <person name="Ranchou-Peyruse A."/>
            <person name="Remy G."/>
        </authorList>
    </citation>
    <scope>NUCLEOTIDE SEQUENCE [LARGE SCALE GENOMIC DNA]</scope>
    <source>
        <strain evidence="18 19">BerOc1</strain>
    </source>
</reference>
<dbReference type="PROSITE" id="PS50173">
    <property type="entry name" value="UMUC"/>
    <property type="match status" value="1"/>
</dbReference>
<keyword evidence="13 16" id="KW-0238">DNA-binding</keyword>
<dbReference type="SUPFAM" id="SSF100879">
    <property type="entry name" value="Lesion bypass DNA polymerase (Y-family), little finger domain"/>
    <property type="match status" value="1"/>
</dbReference>
<feature type="binding site" evidence="16">
    <location>
        <position position="115"/>
    </location>
    <ligand>
        <name>Mg(2+)</name>
        <dbReference type="ChEBI" id="CHEBI:18420"/>
    </ligand>
</feature>
<dbReference type="GO" id="GO:0003887">
    <property type="term" value="F:DNA-directed DNA polymerase activity"/>
    <property type="evidence" value="ECO:0007669"/>
    <property type="project" value="UniProtKB-UniRule"/>
</dbReference>
<dbReference type="InterPro" id="IPR053848">
    <property type="entry name" value="IMS_HHH_1"/>
</dbReference>
<comment type="cofactor">
    <cofactor evidence="16">
        <name>Mg(2+)</name>
        <dbReference type="ChEBI" id="CHEBI:18420"/>
    </cofactor>
    <text evidence="16">Binds 2 magnesium ions per subunit.</text>
</comment>
<sequence length="407" mass="44945">MRGWAGQGKIMGMRTWILHIDMDAFFASVEQMDNPELKGKPVAVGGTSDRSVVSAASYEVRKYGVRSAMSVVKARKLCPEIIMVPGRMGRYKEISHLAMDVLREFSPTVEQASVDEAYLDGTGLERLFGPIDEVGRRIKERMKEVTGLTCSVGAAPVRFLAKIASDMDKPDGMFIVRHEEVGEFLRTLPVGRIPGVGAKLLDVLKRLGVRTCGDILLKPGEYWEDRLGKYGSALFDRARGIDPTPVTPHEAAKSCSAENTFSEDTTDRALLRKWLLAQSERVGEDLRRHGYKGRTVTLKIKYSDFSQITRSKSLDGRTDNTGVIYETACALLDQVKLPRSVRLIGVGVSNFEARARQVTLFEEGPAGKEATSELDKAVDAVRRKFGGKAVTRVELLGFKKKPTNSAD</sequence>
<dbReference type="FunFam" id="3.30.1490.100:FF:000004">
    <property type="entry name" value="DNA polymerase IV"/>
    <property type="match status" value="1"/>
</dbReference>
<keyword evidence="4 16" id="KW-0515">Mutator protein</keyword>
<dbReference type="HAMAP" id="MF_01113">
    <property type="entry name" value="DNApol_IV"/>
    <property type="match status" value="1"/>
</dbReference>
<evidence type="ECO:0000256" key="7">
    <source>
        <dbReference type="ARBA" id="ARBA00022695"/>
    </source>
</evidence>
<dbReference type="FunFam" id="3.40.1170.60:FF:000001">
    <property type="entry name" value="DNA polymerase IV"/>
    <property type="match status" value="1"/>
</dbReference>
<feature type="active site" evidence="16">
    <location>
        <position position="116"/>
    </location>
</feature>
<dbReference type="EC" id="2.7.7.7" evidence="16"/>
<evidence type="ECO:0000256" key="2">
    <source>
        <dbReference type="ARBA" id="ARBA00010945"/>
    </source>
</evidence>
<dbReference type="Pfam" id="PF21999">
    <property type="entry name" value="IMS_HHH_1"/>
    <property type="match status" value="1"/>
</dbReference>
<dbReference type="Gene3D" id="3.30.1490.100">
    <property type="entry name" value="DNA polymerase, Y-family, little finger domain"/>
    <property type="match status" value="1"/>
</dbReference>
<evidence type="ECO:0000256" key="1">
    <source>
        <dbReference type="ARBA" id="ARBA00004496"/>
    </source>
</evidence>
<evidence type="ECO:0000256" key="5">
    <source>
        <dbReference type="ARBA" id="ARBA00022490"/>
    </source>
</evidence>
<dbReference type="GO" id="GO:0006281">
    <property type="term" value="P:DNA repair"/>
    <property type="evidence" value="ECO:0007669"/>
    <property type="project" value="UniProtKB-UniRule"/>
</dbReference>
<dbReference type="InterPro" id="IPR001126">
    <property type="entry name" value="UmuC"/>
</dbReference>
<dbReference type="AlphaFoldDB" id="A0A1J5MUI7"/>